<organism evidence="5 6">
    <name type="scientific">Pseudorhodobacter turbinis</name>
    <dbReference type="NCBI Taxonomy" id="2500533"/>
    <lineage>
        <taxon>Bacteria</taxon>
        <taxon>Pseudomonadati</taxon>
        <taxon>Pseudomonadota</taxon>
        <taxon>Alphaproteobacteria</taxon>
        <taxon>Rhodobacterales</taxon>
        <taxon>Paracoccaceae</taxon>
        <taxon>Pseudorhodobacter</taxon>
    </lineage>
</organism>
<reference evidence="5 6" key="1">
    <citation type="submission" date="2019-05" db="EMBL/GenBank/DDBJ databases">
        <title>Pseudorhodobacter turbinis sp. nov., isolated from the gut of the Korean turban shell.</title>
        <authorList>
            <person name="Jeong Y.-S."/>
            <person name="Kang W.-R."/>
            <person name="Bae J.-W."/>
        </authorList>
    </citation>
    <scope>NUCLEOTIDE SEQUENCE [LARGE SCALE GENOMIC DNA]</scope>
    <source>
        <strain evidence="5 6">S12M18</strain>
    </source>
</reference>
<evidence type="ECO:0000256" key="1">
    <source>
        <dbReference type="ARBA" id="ARBA00022553"/>
    </source>
</evidence>
<dbReference type="PANTHER" id="PTHR44591:SF21">
    <property type="entry name" value="TWO-COMPONENT RESPONSE REGULATOR"/>
    <property type="match status" value="1"/>
</dbReference>
<proteinExistence type="predicted"/>
<dbReference type="GO" id="GO:0000160">
    <property type="term" value="P:phosphorelay signal transduction system"/>
    <property type="evidence" value="ECO:0007669"/>
    <property type="project" value="InterPro"/>
</dbReference>
<name>A0A4P8EE21_9RHOB</name>
<dbReference type="PANTHER" id="PTHR44591">
    <property type="entry name" value="STRESS RESPONSE REGULATOR PROTEIN 1"/>
    <property type="match status" value="1"/>
</dbReference>
<sequence length="139" mass="15271">MCIGGAYARPNLRRAGHKVTLTPIVLLVEDEAIIRISTADVLRDQGWEVREAANAADALKMLEQDEDIELIFTDIDMPGATNGLGLAHVVSERWPTVQIVITSGMSQPSANELPLSATFVPKPYMVEELVIDFRTRLIA</sequence>
<dbReference type="SUPFAM" id="SSF52172">
    <property type="entry name" value="CheY-like"/>
    <property type="match status" value="1"/>
</dbReference>
<accession>A0A4P8EE21</accession>
<dbReference type="PROSITE" id="PS50110">
    <property type="entry name" value="RESPONSE_REGULATORY"/>
    <property type="match status" value="1"/>
</dbReference>
<dbReference type="AlphaFoldDB" id="A0A4P8EE21"/>
<dbReference type="SMART" id="SM00448">
    <property type="entry name" value="REC"/>
    <property type="match status" value="1"/>
</dbReference>
<dbReference type="Pfam" id="PF00072">
    <property type="entry name" value="Response_reg"/>
    <property type="match status" value="1"/>
</dbReference>
<dbReference type="KEGG" id="pseb:EOK75_01760"/>
<protein>
    <submittedName>
        <fullName evidence="5">Response regulator</fullName>
    </submittedName>
</protein>
<dbReference type="Gene3D" id="3.40.50.2300">
    <property type="match status" value="1"/>
</dbReference>
<keyword evidence="1 2" id="KW-0597">Phosphoprotein</keyword>
<dbReference type="InterPro" id="IPR001789">
    <property type="entry name" value="Sig_transdc_resp-reg_receiver"/>
</dbReference>
<evidence type="ECO:0000313" key="5">
    <source>
        <dbReference type="EMBL" id="QCO54645.1"/>
    </source>
</evidence>
<dbReference type="EMBL" id="CP039964">
    <property type="protein sequence ID" value="QCO54396.1"/>
    <property type="molecule type" value="Genomic_DNA"/>
</dbReference>
<dbReference type="OrthoDB" id="9784719at2"/>
<feature type="domain" description="Response regulatory" evidence="3">
    <location>
        <begin position="24"/>
        <end position="137"/>
    </location>
</feature>
<dbReference type="Proteomes" id="UP000298631">
    <property type="component" value="Chromosome"/>
</dbReference>
<keyword evidence="6" id="KW-1185">Reference proteome</keyword>
<feature type="modified residue" description="4-aspartylphosphate" evidence="2">
    <location>
        <position position="74"/>
    </location>
</feature>
<evidence type="ECO:0000256" key="2">
    <source>
        <dbReference type="PROSITE-ProRule" id="PRU00169"/>
    </source>
</evidence>
<evidence type="ECO:0000313" key="4">
    <source>
        <dbReference type="EMBL" id="QCO54396.1"/>
    </source>
</evidence>
<dbReference type="InterPro" id="IPR050595">
    <property type="entry name" value="Bact_response_regulator"/>
</dbReference>
<dbReference type="InterPro" id="IPR011006">
    <property type="entry name" value="CheY-like_superfamily"/>
</dbReference>
<gene>
    <name evidence="4" type="ORF">EOK75_00230</name>
    <name evidence="5" type="ORF">EOK75_01760</name>
</gene>
<evidence type="ECO:0000313" key="6">
    <source>
        <dbReference type="Proteomes" id="UP000298631"/>
    </source>
</evidence>
<dbReference type="EMBL" id="CP039964">
    <property type="protein sequence ID" value="QCO54645.1"/>
    <property type="molecule type" value="Genomic_DNA"/>
</dbReference>
<dbReference type="KEGG" id="pseb:EOK75_00230"/>
<evidence type="ECO:0000259" key="3">
    <source>
        <dbReference type="PROSITE" id="PS50110"/>
    </source>
</evidence>